<reference evidence="2 3" key="1">
    <citation type="submission" date="2023-01" db="EMBL/GenBank/DDBJ databases">
        <title>Analysis of 21 Apiospora genomes using comparative genomics revels a genus with tremendous synthesis potential of carbohydrate active enzymes and secondary metabolites.</title>
        <authorList>
            <person name="Sorensen T."/>
        </authorList>
    </citation>
    <scope>NUCLEOTIDE SEQUENCE [LARGE SCALE GENOMIC DNA]</scope>
    <source>
        <strain evidence="2 3">CBS 20057</strain>
    </source>
</reference>
<sequence length="141" mass="15529">MPLGYPGSKVMFAGVSSTFVVSTIFPRFLLRHRVDAFTHASAQRNQAPGASRTIDVFPSTPGTQQFLATYYWTNGSFNLETSYRRSPLLSYIQDSVVFHMHICARITEAGLCSFPTRPLGRPTAEQGEPAAAAYFAYLGPN</sequence>
<dbReference type="Proteomes" id="UP001396898">
    <property type="component" value="Unassembled WGS sequence"/>
</dbReference>
<organism evidence="2 3">
    <name type="scientific">Apiospora marii</name>
    <dbReference type="NCBI Taxonomy" id="335849"/>
    <lineage>
        <taxon>Eukaryota</taxon>
        <taxon>Fungi</taxon>
        <taxon>Dikarya</taxon>
        <taxon>Ascomycota</taxon>
        <taxon>Pezizomycotina</taxon>
        <taxon>Sordariomycetes</taxon>
        <taxon>Xylariomycetidae</taxon>
        <taxon>Amphisphaeriales</taxon>
        <taxon>Apiosporaceae</taxon>
        <taxon>Apiospora</taxon>
    </lineage>
</organism>
<proteinExistence type="predicted"/>
<feature type="transmembrane region" description="Helical" evidence="1">
    <location>
        <begin position="12"/>
        <end position="30"/>
    </location>
</feature>
<keyword evidence="1" id="KW-0812">Transmembrane</keyword>
<evidence type="ECO:0000313" key="3">
    <source>
        <dbReference type="Proteomes" id="UP001396898"/>
    </source>
</evidence>
<evidence type="ECO:0000256" key="1">
    <source>
        <dbReference type="SAM" id="Phobius"/>
    </source>
</evidence>
<name>A0ABR1RV55_9PEZI</name>
<keyword evidence="1" id="KW-1133">Transmembrane helix</keyword>
<dbReference type="EMBL" id="JAQQWI010000010">
    <property type="protein sequence ID" value="KAK8018853.1"/>
    <property type="molecule type" value="Genomic_DNA"/>
</dbReference>
<comment type="caution">
    <text evidence="2">The sequence shown here is derived from an EMBL/GenBank/DDBJ whole genome shotgun (WGS) entry which is preliminary data.</text>
</comment>
<accession>A0ABR1RV55</accession>
<keyword evidence="1" id="KW-0472">Membrane</keyword>
<evidence type="ECO:0000313" key="2">
    <source>
        <dbReference type="EMBL" id="KAK8018853.1"/>
    </source>
</evidence>
<gene>
    <name evidence="2" type="ORF">PG991_008043</name>
</gene>
<keyword evidence="3" id="KW-1185">Reference proteome</keyword>
<protein>
    <submittedName>
        <fullName evidence="2">Uncharacterized protein</fullName>
    </submittedName>
</protein>